<proteinExistence type="predicted"/>
<name>A0A6M8FDS5_9GAMM</name>
<accession>A0A6M8FDS5</accession>
<dbReference type="RefSeq" id="WP_173203592.1">
    <property type="nucleotide sequence ID" value="NZ_CP053697.2"/>
</dbReference>
<dbReference type="AlphaFoldDB" id="A0A6M8FDS5"/>
<gene>
    <name evidence="2" type="ORF">HNE05_01650</name>
</gene>
<evidence type="ECO:0000313" key="3">
    <source>
        <dbReference type="Proteomes" id="UP000501379"/>
    </source>
</evidence>
<keyword evidence="1" id="KW-0732">Signal</keyword>
<organism evidence="2 3">
    <name type="scientific">Aquipseudomonas campi</name>
    <dbReference type="NCBI Taxonomy" id="2731681"/>
    <lineage>
        <taxon>Bacteria</taxon>
        <taxon>Pseudomonadati</taxon>
        <taxon>Pseudomonadota</taxon>
        <taxon>Gammaproteobacteria</taxon>
        <taxon>Pseudomonadales</taxon>
        <taxon>Pseudomonadaceae</taxon>
        <taxon>Aquipseudomonas</taxon>
    </lineage>
</organism>
<dbReference type="SUPFAM" id="SSF53850">
    <property type="entry name" value="Periplasmic binding protein-like II"/>
    <property type="match status" value="1"/>
</dbReference>
<evidence type="ECO:0000313" key="2">
    <source>
        <dbReference type="EMBL" id="QKE62129.1"/>
    </source>
</evidence>
<dbReference type="KEGG" id="pcam:HNE05_01650"/>
<feature type="chain" id="PRO_5027001764" evidence="1">
    <location>
        <begin position="21"/>
        <end position="282"/>
    </location>
</feature>
<dbReference type="Proteomes" id="UP000501379">
    <property type="component" value="Chromosome"/>
</dbReference>
<reference evidence="2" key="1">
    <citation type="submission" date="2020-07" db="EMBL/GenBank/DDBJ databases">
        <title>Nitrate ammonifying Pseudomonas campi sp. nov. isolated from German agricultural grassland.</title>
        <authorList>
            <person name="Timsy T."/>
            <person name="Ulrich A."/>
            <person name="Spanner T."/>
            <person name="Foesel B."/>
            <person name="Kolb S."/>
            <person name="Horn M.A."/>
            <person name="Behrendt U."/>
        </authorList>
    </citation>
    <scope>NUCLEOTIDE SEQUENCE</scope>
    <source>
        <strain evidence="2">S1-A32-2</strain>
    </source>
</reference>
<keyword evidence="3" id="KW-1185">Reference proteome</keyword>
<feature type="signal peptide" evidence="1">
    <location>
        <begin position="1"/>
        <end position="20"/>
    </location>
</feature>
<dbReference type="InterPro" id="IPR011972">
    <property type="entry name" value="CHP02285"/>
</dbReference>
<dbReference type="Gene3D" id="3.40.190.10">
    <property type="entry name" value="Periplasmic binding protein-like II"/>
    <property type="match status" value="2"/>
</dbReference>
<dbReference type="EMBL" id="CP053697">
    <property type="protein sequence ID" value="QKE62129.1"/>
    <property type="molecule type" value="Genomic_DNA"/>
</dbReference>
<evidence type="ECO:0000256" key="1">
    <source>
        <dbReference type="SAM" id="SignalP"/>
    </source>
</evidence>
<protein>
    <submittedName>
        <fullName evidence="2">TIGR02285 family protein</fullName>
    </submittedName>
</protein>
<dbReference type="NCBIfam" id="TIGR02285">
    <property type="entry name" value="TIGR02285 family protein"/>
    <property type="match status" value="1"/>
</dbReference>
<sequence>MKRLKALLLNLTCIAATAQADSIVWLSAEFPPMSMTQGPHANQGYINSLFAYLQQALPQHRFTESVVPWPRAMHMAEQGGPYCLLAAFKTPEREAFLRFSKPYGHVLPLGVVISQEQIERVKPYLDPAGHVQLERLFKDPQMRPGIASGRSYGSLIDDLLKTTHDTAHSGFARVHQGESTSALFNMLDRRRIDYTFSYPNEMVYFAASHQLLRFYPIAGSNQLLPGRLSCTRSTETDRVFAELSHVLEGQGHQAVFQASYERWLPAYLLEHYRHQLAQLPAE</sequence>